<dbReference type="Gene3D" id="3.40.50.12140">
    <property type="entry name" value="Domain of unknown function DUF4159"/>
    <property type="match status" value="1"/>
</dbReference>
<keyword evidence="1" id="KW-0812">Transmembrane</keyword>
<dbReference type="NCBIfam" id="TIGR02226">
    <property type="entry name" value="two_anch"/>
    <property type="match status" value="1"/>
</dbReference>
<gene>
    <name evidence="4" type="ORF">U1T56_06325</name>
</gene>
<feature type="transmembrane region" description="Helical" evidence="1">
    <location>
        <begin position="61"/>
        <end position="83"/>
    </location>
</feature>
<organism evidence="4 5">
    <name type="scientific">Benzoatithermus flavus</name>
    <dbReference type="NCBI Taxonomy" id="3108223"/>
    <lineage>
        <taxon>Bacteria</taxon>
        <taxon>Pseudomonadati</taxon>
        <taxon>Pseudomonadota</taxon>
        <taxon>Alphaproteobacteria</taxon>
        <taxon>Geminicoccales</taxon>
        <taxon>Geminicoccaceae</taxon>
        <taxon>Benzoatithermus</taxon>
    </lineage>
</organism>
<keyword evidence="1" id="KW-0472">Membrane</keyword>
<evidence type="ECO:0000256" key="1">
    <source>
        <dbReference type="SAM" id="Phobius"/>
    </source>
</evidence>
<dbReference type="PANTHER" id="PTHR37464">
    <property type="entry name" value="BLL2463 PROTEIN"/>
    <property type="match status" value="1"/>
</dbReference>
<dbReference type="InterPro" id="IPR025297">
    <property type="entry name" value="DUF4159"/>
</dbReference>
<sequence>MLDLGLLGFTQPWLLLAGLALPALWLLLRVTPPAPRRIAFPPFLFLLGLVSREQTPARTPWWLLLLRLAIAALLILALAGPVLNPAPRLGGSGPLLLVLDDGWGAAKRWNQRLAVARDLLQQAERENRPVLLLRTAPTTDGVRLEWRTARAALEELPGWQPRPWPVDREAARGALADAGVKTATVVWLADGLAETPAARAEAERLGEALRRLGVVRVRADAPADLPATLRLGEPGATRLDVELAAVPAESPRSFEVLAMGPNGESLARQPVALPPGEGKAAASLDLPADLRNRIARLELAPSQGVGGTFLLDERWRRRTVGLVGPAGRTEDQPLLAEFYFIDKALRPFAEIREGAITDLLGQPLSLLVMADSGRLDPQEREKLEGWIAGGGVLLRFAGPKLAASGDDLVPVPLRAGDRMLGGALSWSEPLGLAPFPAASPFAGLPVPAEVRVSRQVLAEPGPELARATLASLADGTPLVTGTRRGKGWLILIHTTANTSWTSLPLSGLFVQMLERVLALGQGAGGALRSPLEPNEVLDAFGRLGDPRGTLPAIPPDAFASTLPGPLHPPGLYAPLGRKEAATELARSALNVQRAIPALLPLTAGATGTVVEPYARAAERELGPWLVLAALLLALVDLVVALALRGLLPSRVLGRAAGTAAVLLLLALPAAAQESGPGGSTGDDSRIVDLIREMRLAYVLTGKADIDQESEAGLKGLTRVLAQRTSVEAADPWPVDVAKDDLALFPLLYWPIPPDHADLSPETIERIESYLAQGGMILFDTRDGASLLPGQEGGGPGEQRLAQILRDIDLPPLIPVPADHVLTRSFYLLQDFPGRWTGQQVWVDQAAPGINDGVSSVIIGANEWAGAWAEDDNGEPLYPVVPGGETQREMARRFGVNLVMYALTGNYKTDQVHVPALLERLGQ</sequence>
<evidence type="ECO:0000313" key="5">
    <source>
        <dbReference type="Proteomes" id="UP001375743"/>
    </source>
</evidence>
<name>A0ABU8XQQ6_9PROT</name>
<dbReference type="Pfam" id="PF13709">
    <property type="entry name" value="DUF4159"/>
    <property type="match status" value="1"/>
</dbReference>
<accession>A0ABU8XQQ6</accession>
<feature type="transmembrane region" description="Helical" evidence="1">
    <location>
        <begin position="655"/>
        <end position="671"/>
    </location>
</feature>
<dbReference type="SUPFAM" id="SSF52317">
    <property type="entry name" value="Class I glutamine amidotransferase-like"/>
    <property type="match status" value="1"/>
</dbReference>
<dbReference type="Pfam" id="PF07584">
    <property type="entry name" value="BatA"/>
    <property type="match status" value="1"/>
</dbReference>
<protein>
    <submittedName>
        <fullName evidence="4">DUF4159 domain-containing protein</fullName>
    </submittedName>
</protein>
<dbReference type="CDD" id="cd03143">
    <property type="entry name" value="A4_beta-galactosidase_middle_domain"/>
    <property type="match status" value="1"/>
</dbReference>
<evidence type="ECO:0000313" key="4">
    <source>
        <dbReference type="EMBL" id="MEK0082758.1"/>
    </source>
</evidence>
<keyword evidence="1" id="KW-1133">Transmembrane helix</keyword>
<feature type="domain" description="Aerotolerance regulator N-terminal" evidence="2">
    <location>
        <begin position="7"/>
        <end position="81"/>
    </location>
</feature>
<evidence type="ECO:0000259" key="2">
    <source>
        <dbReference type="Pfam" id="PF07584"/>
    </source>
</evidence>
<dbReference type="Proteomes" id="UP001375743">
    <property type="component" value="Unassembled WGS sequence"/>
</dbReference>
<dbReference type="InterPro" id="IPR011933">
    <property type="entry name" value="Double_TM_dom"/>
</dbReference>
<feature type="domain" description="DUF4159" evidence="3">
    <location>
        <begin position="694"/>
        <end position="902"/>
    </location>
</feature>
<keyword evidence="5" id="KW-1185">Reference proteome</keyword>
<feature type="transmembrane region" description="Helical" evidence="1">
    <location>
        <begin position="12"/>
        <end position="28"/>
    </location>
</feature>
<dbReference type="EMBL" id="JBBLZC010000005">
    <property type="protein sequence ID" value="MEK0082758.1"/>
    <property type="molecule type" value="Genomic_DNA"/>
</dbReference>
<comment type="caution">
    <text evidence="4">The sequence shown here is derived from an EMBL/GenBank/DDBJ whole genome shotgun (WGS) entry which is preliminary data.</text>
</comment>
<dbReference type="RefSeq" id="WP_418158612.1">
    <property type="nucleotide sequence ID" value="NZ_JBBLZC010000005.1"/>
</dbReference>
<reference evidence="4 5" key="1">
    <citation type="submission" date="2024-01" db="EMBL/GenBank/DDBJ databases">
        <title>Multi-omics insights into the function and evolution of sodium benzoate biodegradation pathways in Benzoatithermus flavus gen. nov., sp. nov. from hot spring.</title>
        <authorList>
            <person name="Hu C.-J."/>
            <person name="Li W.-J."/>
        </authorList>
    </citation>
    <scope>NUCLEOTIDE SEQUENCE [LARGE SCALE GENOMIC DNA]</scope>
    <source>
        <strain evidence="4 5">SYSU G07066</strain>
    </source>
</reference>
<proteinExistence type="predicted"/>
<feature type="transmembrane region" description="Helical" evidence="1">
    <location>
        <begin position="621"/>
        <end position="643"/>
    </location>
</feature>
<evidence type="ECO:0000259" key="3">
    <source>
        <dbReference type="Pfam" id="PF13709"/>
    </source>
</evidence>
<dbReference type="InterPro" id="IPR024163">
    <property type="entry name" value="Aerotolerance_reg_N"/>
</dbReference>
<dbReference type="PANTHER" id="PTHR37464:SF1">
    <property type="entry name" value="BLL2463 PROTEIN"/>
    <property type="match status" value="1"/>
</dbReference>
<dbReference type="Gene3D" id="3.40.50.880">
    <property type="match status" value="1"/>
</dbReference>
<dbReference type="InterPro" id="IPR029062">
    <property type="entry name" value="Class_I_gatase-like"/>
</dbReference>